<accession>A0A1D6MWM1</accession>
<gene>
    <name evidence="1" type="ORF">ZEAMMB73_Zm00001d041509</name>
</gene>
<dbReference type="AlphaFoldDB" id="A0A1D6MWM1"/>
<evidence type="ECO:0000313" key="1">
    <source>
        <dbReference type="EMBL" id="ONM33157.1"/>
    </source>
</evidence>
<protein>
    <submittedName>
        <fullName evidence="1">Uncharacterized protein</fullName>
    </submittedName>
</protein>
<sequence length="131" mass="14962">MRRCVRQTPAQPPLGRGPERLHRAVHRQTWGPHGCRQCRRLSGCSGHRNRRRCHHAVQLIIHLKPNPPRSSTSGGATTRCTTSLMSPWYNSFGSPAKSHRTHHVARVRRLLYQGLWRHLGAGGDTEEDRQQ</sequence>
<name>A0A1D6MWM1_MAIZE</name>
<reference evidence="1" key="1">
    <citation type="submission" date="2015-12" db="EMBL/GenBank/DDBJ databases">
        <title>Update maize B73 reference genome by single molecule sequencing technologies.</title>
        <authorList>
            <consortium name="Maize Genome Sequencing Project"/>
            <person name="Ware D."/>
        </authorList>
    </citation>
    <scope>NUCLEOTIDE SEQUENCE [LARGE SCALE GENOMIC DNA]</scope>
    <source>
        <tissue evidence="1">Seedling</tissue>
    </source>
</reference>
<proteinExistence type="predicted"/>
<dbReference type="InParanoid" id="A0A1D6MWM1"/>
<dbReference type="EMBL" id="CM007649">
    <property type="protein sequence ID" value="ONM33157.1"/>
    <property type="molecule type" value="Genomic_DNA"/>
</dbReference>
<organism evidence="1">
    <name type="scientific">Zea mays</name>
    <name type="common">Maize</name>
    <dbReference type="NCBI Taxonomy" id="4577"/>
    <lineage>
        <taxon>Eukaryota</taxon>
        <taxon>Viridiplantae</taxon>
        <taxon>Streptophyta</taxon>
        <taxon>Embryophyta</taxon>
        <taxon>Tracheophyta</taxon>
        <taxon>Spermatophyta</taxon>
        <taxon>Magnoliopsida</taxon>
        <taxon>Liliopsida</taxon>
        <taxon>Poales</taxon>
        <taxon>Poaceae</taxon>
        <taxon>PACMAD clade</taxon>
        <taxon>Panicoideae</taxon>
        <taxon>Andropogonodae</taxon>
        <taxon>Andropogoneae</taxon>
        <taxon>Tripsacinae</taxon>
        <taxon>Zea</taxon>
    </lineage>
</organism>